<name>A0ABW4P869_9NOCA</name>
<dbReference type="InterPro" id="IPR054357">
    <property type="entry name" value="MFE-2_N"/>
</dbReference>
<dbReference type="InterPro" id="IPR029069">
    <property type="entry name" value="HotDog_dom_sf"/>
</dbReference>
<dbReference type="InterPro" id="IPR002539">
    <property type="entry name" value="MaoC-like_dom"/>
</dbReference>
<evidence type="ECO:0000256" key="1">
    <source>
        <dbReference type="ARBA" id="ARBA00005254"/>
    </source>
</evidence>
<dbReference type="SUPFAM" id="SSF54637">
    <property type="entry name" value="Thioesterase/thiol ester dehydrase-isomerase"/>
    <property type="match status" value="2"/>
</dbReference>
<evidence type="ECO:0000313" key="6">
    <source>
        <dbReference type="Proteomes" id="UP001597286"/>
    </source>
</evidence>
<evidence type="ECO:0000259" key="3">
    <source>
        <dbReference type="Pfam" id="PF01575"/>
    </source>
</evidence>
<dbReference type="Proteomes" id="UP001597286">
    <property type="component" value="Unassembled WGS sequence"/>
</dbReference>
<dbReference type="Pfam" id="PF01575">
    <property type="entry name" value="MaoC_dehydratas"/>
    <property type="match status" value="1"/>
</dbReference>
<keyword evidence="6" id="KW-1185">Reference proteome</keyword>
<feature type="region of interest" description="Disordered" evidence="2">
    <location>
        <begin position="1"/>
        <end position="22"/>
    </location>
</feature>
<protein>
    <submittedName>
        <fullName evidence="5">MaoC/PaaZ C-terminal domain-containing protein</fullName>
    </submittedName>
</protein>
<comment type="similarity">
    <text evidence="1">Belongs to the enoyl-CoA hydratase/isomerase family.</text>
</comment>
<organism evidence="5 6">
    <name type="scientific">Rhodococcus gannanensis</name>
    <dbReference type="NCBI Taxonomy" id="1960308"/>
    <lineage>
        <taxon>Bacteria</taxon>
        <taxon>Bacillati</taxon>
        <taxon>Actinomycetota</taxon>
        <taxon>Actinomycetes</taxon>
        <taxon>Mycobacteriales</taxon>
        <taxon>Nocardiaceae</taxon>
        <taxon>Rhodococcus</taxon>
    </lineage>
</organism>
<dbReference type="Gene3D" id="3.10.129.10">
    <property type="entry name" value="Hotdog Thioesterase"/>
    <property type="match status" value="1"/>
</dbReference>
<dbReference type="Pfam" id="PF22622">
    <property type="entry name" value="MFE-2_hydrat-2_N"/>
    <property type="match status" value="1"/>
</dbReference>
<dbReference type="PANTHER" id="PTHR13078">
    <property type="entry name" value="PEROXISOMAL MULTIFUNCTIONAL ENZYME TYPE 2-RELATED"/>
    <property type="match status" value="1"/>
</dbReference>
<evidence type="ECO:0000313" key="5">
    <source>
        <dbReference type="EMBL" id="MFD1814687.1"/>
    </source>
</evidence>
<feature type="compositionally biased region" description="Polar residues" evidence="2">
    <location>
        <begin position="1"/>
        <end position="19"/>
    </location>
</feature>
<comment type="caution">
    <text evidence="5">The sequence shown here is derived from an EMBL/GenBank/DDBJ whole genome shotgun (WGS) entry which is preliminary data.</text>
</comment>
<reference evidence="6" key="1">
    <citation type="journal article" date="2019" name="Int. J. Syst. Evol. Microbiol.">
        <title>The Global Catalogue of Microorganisms (GCM) 10K type strain sequencing project: providing services to taxonomists for standard genome sequencing and annotation.</title>
        <authorList>
            <consortium name="The Broad Institute Genomics Platform"/>
            <consortium name="The Broad Institute Genome Sequencing Center for Infectious Disease"/>
            <person name="Wu L."/>
            <person name="Ma J."/>
        </authorList>
    </citation>
    <scope>NUCLEOTIDE SEQUENCE [LARGE SCALE GENOMIC DNA]</scope>
    <source>
        <strain evidence="6">DT72</strain>
    </source>
</reference>
<sequence>MTAVQQKSTGLEQSETAPSSWRGADLGTRTVAYTERDAILYALAVGAKATDLDLVMEDRLRVLPTFALTLAQWAPDALGSQGAWDTTTALHGSQELTVLAPLPRSGEIALSARVGEVWDKGAAAVFEIVVESEYFVATWSIFAPGFGGFGGERGPSKPAGPSGDPALTTDLVTAENQTALYRLLGDMHHIHIDPAAAAVIGQPRPIMHGLCTLAAGTLPLARELGVHPADLTRLSGRFAAPAFPGDTLPIRGWRSESGVDFEVGGAITGAHAEFGA</sequence>
<dbReference type="PANTHER" id="PTHR13078:SF56">
    <property type="entry name" value="PEROXISOMAL MULTIFUNCTIONAL ENZYME TYPE 2"/>
    <property type="match status" value="1"/>
</dbReference>
<dbReference type="RefSeq" id="WP_378487159.1">
    <property type="nucleotide sequence ID" value="NZ_JBHUFB010000019.1"/>
</dbReference>
<accession>A0ABW4P869</accession>
<proteinExistence type="inferred from homology"/>
<dbReference type="EMBL" id="JBHUFB010000019">
    <property type="protein sequence ID" value="MFD1814687.1"/>
    <property type="molecule type" value="Genomic_DNA"/>
</dbReference>
<feature type="domain" description="MaoC-like" evidence="3">
    <location>
        <begin position="168"/>
        <end position="259"/>
    </location>
</feature>
<evidence type="ECO:0000256" key="2">
    <source>
        <dbReference type="SAM" id="MobiDB-lite"/>
    </source>
</evidence>
<feature type="domain" description="Peroxisomal multifunctional enzyme type 2-like N-terminal" evidence="4">
    <location>
        <begin position="32"/>
        <end position="132"/>
    </location>
</feature>
<evidence type="ECO:0000259" key="4">
    <source>
        <dbReference type="Pfam" id="PF22622"/>
    </source>
</evidence>
<gene>
    <name evidence="5" type="ORF">ACFSJG_20915</name>
</gene>